<comment type="caution">
    <text evidence="1">The sequence shown here is derived from an EMBL/GenBank/DDBJ whole genome shotgun (WGS) entry which is preliminary data.</text>
</comment>
<sequence length="112" mass="13118">MCRIKATSSEWKIKFKILSSWLSVLQANHQENINSEELCLSVESECAMLKNCGINVYPLNKLDHEESDVHVTPEDLIQLTNKVQMWPLMEYLKLLWQYKLTADLLSHSYYGR</sequence>
<organism evidence="1 2">
    <name type="scientific">Hymenochirus boettgeri</name>
    <name type="common">Congo dwarf clawed frog</name>
    <dbReference type="NCBI Taxonomy" id="247094"/>
    <lineage>
        <taxon>Eukaryota</taxon>
        <taxon>Metazoa</taxon>
        <taxon>Chordata</taxon>
        <taxon>Craniata</taxon>
        <taxon>Vertebrata</taxon>
        <taxon>Euteleostomi</taxon>
        <taxon>Amphibia</taxon>
        <taxon>Batrachia</taxon>
        <taxon>Anura</taxon>
        <taxon>Pipoidea</taxon>
        <taxon>Pipidae</taxon>
        <taxon>Pipinae</taxon>
        <taxon>Hymenochirus</taxon>
    </lineage>
</organism>
<dbReference type="AlphaFoldDB" id="A0A8T2ID88"/>
<protein>
    <submittedName>
        <fullName evidence="1">Uncharacterized protein</fullName>
    </submittedName>
</protein>
<keyword evidence="2" id="KW-1185">Reference proteome</keyword>
<evidence type="ECO:0000313" key="2">
    <source>
        <dbReference type="Proteomes" id="UP000812440"/>
    </source>
</evidence>
<dbReference type="OrthoDB" id="422220at2759"/>
<proteinExistence type="predicted"/>
<gene>
    <name evidence="1" type="ORF">GDO86_018420</name>
</gene>
<reference evidence="1" key="1">
    <citation type="thesis" date="2020" institute="ProQuest LLC" country="789 East Eisenhower Parkway, Ann Arbor, MI, USA">
        <title>Comparative Genomics and Chromosome Evolution.</title>
        <authorList>
            <person name="Mudd A.B."/>
        </authorList>
    </citation>
    <scope>NUCLEOTIDE SEQUENCE</scope>
    <source>
        <strain evidence="1">Female2</strain>
        <tissue evidence="1">Blood</tissue>
    </source>
</reference>
<name>A0A8T2ID88_9PIPI</name>
<dbReference type="Proteomes" id="UP000812440">
    <property type="component" value="Unassembled WGS sequence"/>
</dbReference>
<evidence type="ECO:0000313" key="1">
    <source>
        <dbReference type="EMBL" id="KAG8429050.1"/>
    </source>
</evidence>
<dbReference type="EMBL" id="JAACNH010014677">
    <property type="protein sequence ID" value="KAG8429050.1"/>
    <property type="molecule type" value="Genomic_DNA"/>
</dbReference>
<accession>A0A8T2ID88</accession>